<dbReference type="AlphaFoldDB" id="A0AAE1KCG6"/>
<evidence type="ECO:0000256" key="7">
    <source>
        <dbReference type="ARBA" id="ARBA00044037"/>
    </source>
</evidence>
<comment type="caution">
    <text evidence="10">The sequence shown here is derived from an EMBL/GenBank/DDBJ whole genome shotgun (WGS) entry which is preliminary data.</text>
</comment>
<keyword evidence="5" id="KW-0067">ATP-binding</keyword>
<dbReference type="PANTHER" id="PTHR12358:SF112">
    <property type="entry name" value="LD11247P-RELATED"/>
    <property type="match status" value="1"/>
</dbReference>
<dbReference type="PROSITE" id="PS50146">
    <property type="entry name" value="DAGK"/>
    <property type="match status" value="1"/>
</dbReference>
<evidence type="ECO:0000313" key="11">
    <source>
        <dbReference type="Proteomes" id="UP001286313"/>
    </source>
</evidence>
<dbReference type="GO" id="GO:0005737">
    <property type="term" value="C:cytoplasm"/>
    <property type="evidence" value="ECO:0007669"/>
    <property type="project" value="TreeGrafter"/>
</dbReference>
<dbReference type="GO" id="GO:0046512">
    <property type="term" value="P:sphingosine biosynthetic process"/>
    <property type="evidence" value="ECO:0007669"/>
    <property type="project" value="TreeGrafter"/>
</dbReference>
<evidence type="ECO:0000256" key="2">
    <source>
        <dbReference type="ARBA" id="ARBA00022679"/>
    </source>
</evidence>
<keyword evidence="11" id="KW-1185">Reference proteome</keyword>
<feature type="region of interest" description="Disordered" evidence="8">
    <location>
        <begin position="395"/>
        <end position="417"/>
    </location>
</feature>
<reference evidence="10" key="1">
    <citation type="submission" date="2023-10" db="EMBL/GenBank/DDBJ databases">
        <title>Genome assemblies of two species of porcelain crab, Petrolisthes cinctipes and Petrolisthes manimaculis (Anomura: Porcellanidae).</title>
        <authorList>
            <person name="Angst P."/>
        </authorList>
    </citation>
    <scope>NUCLEOTIDE SEQUENCE</scope>
    <source>
        <strain evidence="10">PB745_01</strain>
        <tissue evidence="10">Gill</tissue>
    </source>
</reference>
<dbReference type="InterPro" id="IPR016064">
    <property type="entry name" value="NAD/diacylglycerol_kinase_sf"/>
</dbReference>
<protein>
    <recommendedName>
        <fullName evidence="7">sphingosine kinase</fullName>
        <ecNumber evidence="7">2.7.1.91</ecNumber>
    </recommendedName>
</protein>
<evidence type="ECO:0000256" key="5">
    <source>
        <dbReference type="ARBA" id="ARBA00022840"/>
    </source>
</evidence>
<dbReference type="FunFam" id="3.40.50.10330:FF:000005">
    <property type="entry name" value="Sphingosine kinase 2"/>
    <property type="match status" value="1"/>
</dbReference>
<accession>A0AAE1KCG6</accession>
<comment type="subcellular location">
    <subcellularLocation>
        <location evidence="1">Endomembrane system</location>
    </subcellularLocation>
</comment>
<evidence type="ECO:0000256" key="8">
    <source>
        <dbReference type="SAM" id="MobiDB-lite"/>
    </source>
</evidence>
<evidence type="ECO:0000259" key="9">
    <source>
        <dbReference type="PROSITE" id="PS50146"/>
    </source>
</evidence>
<evidence type="ECO:0000256" key="4">
    <source>
        <dbReference type="ARBA" id="ARBA00022777"/>
    </source>
</evidence>
<dbReference type="GO" id="GO:0016020">
    <property type="term" value="C:membrane"/>
    <property type="evidence" value="ECO:0007669"/>
    <property type="project" value="TreeGrafter"/>
</dbReference>
<evidence type="ECO:0000313" key="10">
    <source>
        <dbReference type="EMBL" id="KAK3869904.1"/>
    </source>
</evidence>
<dbReference type="GO" id="GO:0012505">
    <property type="term" value="C:endomembrane system"/>
    <property type="evidence" value="ECO:0007669"/>
    <property type="project" value="UniProtKB-SubCell"/>
</dbReference>
<keyword evidence="3" id="KW-0547">Nucleotide-binding</keyword>
<dbReference type="SUPFAM" id="SSF111331">
    <property type="entry name" value="NAD kinase/diacylglycerol kinase-like"/>
    <property type="match status" value="1"/>
</dbReference>
<dbReference type="Proteomes" id="UP001286313">
    <property type="component" value="Unassembled WGS sequence"/>
</dbReference>
<feature type="domain" description="DAGKc" evidence="9">
    <location>
        <begin position="128"/>
        <end position="273"/>
    </location>
</feature>
<dbReference type="InterPro" id="IPR001206">
    <property type="entry name" value="Diacylglycerol_kinase_cat_dom"/>
</dbReference>
<evidence type="ECO:0000256" key="6">
    <source>
        <dbReference type="ARBA" id="ARBA00023136"/>
    </source>
</evidence>
<evidence type="ECO:0000256" key="3">
    <source>
        <dbReference type="ARBA" id="ARBA00022741"/>
    </source>
</evidence>
<dbReference type="Pfam" id="PF00781">
    <property type="entry name" value="DAGK_cat"/>
    <property type="match status" value="1"/>
</dbReference>
<proteinExistence type="predicted"/>
<keyword evidence="6" id="KW-0472">Membrane</keyword>
<dbReference type="SMART" id="SM00046">
    <property type="entry name" value="DAGKc"/>
    <property type="match status" value="1"/>
</dbReference>
<dbReference type="PANTHER" id="PTHR12358">
    <property type="entry name" value="SPHINGOSINE KINASE"/>
    <property type="match status" value="1"/>
</dbReference>
<gene>
    <name evidence="10" type="ORF">Pcinc_024818</name>
</gene>
<dbReference type="Gene3D" id="3.40.50.10330">
    <property type="entry name" value="Probable inorganic polyphosphate/atp-NAD kinase, domain 1"/>
    <property type="match status" value="1"/>
</dbReference>
<dbReference type="InterPro" id="IPR050187">
    <property type="entry name" value="Lipid_Phosphate_FormReg"/>
</dbReference>
<dbReference type="GO" id="GO:0005524">
    <property type="term" value="F:ATP binding"/>
    <property type="evidence" value="ECO:0007669"/>
    <property type="project" value="UniProtKB-KW"/>
</dbReference>
<dbReference type="GO" id="GO:0042981">
    <property type="term" value="P:regulation of apoptotic process"/>
    <property type="evidence" value="ECO:0007669"/>
    <property type="project" value="UniProtKB-ARBA"/>
</dbReference>
<dbReference type="Gene3D" id="2.60.200.40">
    <property type="match status" value="1"/>
</dbReference>
<dbReference type="InterPro" id="IPR017438">
    <property type="entry name" value="ATP-NAD_kinase_N"/>
</dbReference>
<feature type="compositionally biased region" description="Basic and acidic residues" evidence="8">
    <location>
        <begin position="343"/>
        <end position="356"/>
    </location>
</feature>
<keyword evidence="2" id="KW-0808">Transferase</keyword>
<keyword evidence="4" id="KW-0418">Kinase</keyword>
<feature type="region of interest" description="Disordered" evidence="8">
    <location>
        <begin position="336"/>
        <end position="370"/>
    </location>
</feature>
<evidence type="ECO:0000256" key="1">
    <source>
        <dbReference type="ARBA" id="ARBA00004308"/>
    </source>
</evidence>
<sequence length="561" mass="62762">MEEDVSLPMEGIFKLYRQGRDPCRVRIDENGLTLSIGGHNEERKEEVKASDLVGCVCMKAPPEEVQAYSAFFTVFAYPLYDKKRKRRALCFQVTQEDNFEGNFEIAMKWRTAIHQARRKHGVSEPHLDYNQKLLVLINPNSGSGKALQKYKRYVAAVFGEAEVQHKVIVTERANHAKEIVTKLDLTSCSGLVIISGDGLLYEVYNGLLKRPDWEQAIQFPVGIIPGGSGNGLARSIAHWLSEPYMASPVLVSTLNIVHGHFSPMDLVLLETAAGKRLLSFLSVGFGIISDIDIESERLRIIGESRFAVWAVARVANLRRYHARIYFKRATSVSTTSGQRRRKPVLERSQTLEEDLKGSQASSTIHSSRSVRSVDLQDSELSDSFLDPSLSLVKDEPLQPDHSCDNLGENISSEDKRNNLEAKLSDEEEVDNCERSCFTIPPLDQKVPEDWEIMEDHFIMMYGTYQSYIASDVFISPDSTPDDGCIYLIIIKGNTPKSTIARLLLGIDGSHLNLPGVEYIPVEALRIEPLCPKGNMTVDGEVVPWASLQCEVLAKKGCILTR</sequence>
<organism evidence="10 11">
    <name type="scientific">Petrolisthes cinctipes</name>
    <name type="common">Flat porcelain crab</name>
    <dbReference type="NCBI Taxonomy" id="88211"/>
    <lineage>
        <taxon>Eukaryota</taxon>
        <taxon>Metazoa</taxon>
        <taxon>Ecdysozoa</taxon>
        <taxon>Arthropoda</taxon>
        <taxon>Crustacea</taxon>
        <taxon>Multicrustacea</taxon>
        <taxon>Malacostraca</taxon>
        <taxon>Eumalacostraca</taxon>
        <taxon>Eucarida</taxon>
        <taxon>Decapoda</taxon>
        <taxon>Pleocyemata</taxon>
        <taxon>Anomura</taxon>
        <taxon>Galatheoidea</taxon>
        <taxon>Porcellanidae</taxon>
        <taxon>Petrolisthes</taxon>
    </lineage>
</organism>
<dbReference type="GO" id="GO:0008481">
    <property type="term" value="F:sphingosine kinase activity"/>
    <property type="evidence" value="ECO:0007669"/>
    <property type="project" value="UniProtKB-EC"/>
</dbReference>
<dbReference type="EMBL" id="JAWQEG010002761">
    <property type="protein sequence ID" value="KAK3869904.1"/>
    <property type="molecule type" value="Genomic_DNA"/>
</dbReference>
<dbReference type="EC" id="2.7.1.91" evidence="7"/>
<name>A0AAE1KCG6_PETCI</name>